<keyword evidence="4" id="KW-0539">Nucleus</keyword>
<evidence type="ECO:0000256" key="4">
    <source>
        <dbReference type="ARBA" id="ARBA00023242"/>
    </source>
</evidence>
<evidence type="ECO:0000256" key="1">
    <source>
        <dbReference type="ARBA" id="ARBA00023015"/>
    </source>
</evidence>
<sequence>MFSLLVRFWEDEFVWVREMVQDVVSGAPPPTALAPGFRFHPTDEELVRFYLRRKVCGKPFKFQAVSELDVYKSEPWEVSEHSALKTRDLEWYFFSPVDRKYGNGSRLNRATGKGYWKATGKDRSVCHKGVTTGMKKTLVFHGGRAPEGKRTNWVMHEYRLCDSELESAGVAQDAFVLCRIFQKSGLGPPNGNRYAPFVEEEWDDDIPIVVPSVEAEDDVANGDEIQAEYTDTDFNQVGYLTVFVTKFGLIPVKVLSFACMPTVDTEIFRMAPPQVKTPDEAEKLPSFMFKRERSSEDPELLSLAQSKRSKPNNNPSSSHVPNGSEDSTTTSLAPHTFLTPPTSFSLEFPFLGPPEPRENIPVNSVSPVNPFTFDSSNLEKSVPPGYLKFISNLESEIMSGSVERETLKIEVM</sequence>
<dbReference type="InterPro" id="IPR036093">
    <property type="entry name" value="NAC_dom_sf"/>
</dbReference>
<organism evidence="7 8">
    <name type="scientific">Penstemon davidsonii</name>
    <dbReference type="NCBI Taxonomy" id="160366"/>
    <lineage>
        <taxon>Eukaryota</taxon>
        <taxon>Viridiplantae</taxon>
        <taxon>Streptophyta</taxon>
        <taxon>Embryophyta</taxon>
        <taxon>Tracheophyta</taxon>
        <taxon>Spermatophyta</taxon>
        <taxon>Magnoliopsida</taxon>
        <taxon>eudicotyledons</taxon>
        <taxon>Gunneridae</taxon>
        <taxon>Pentapetalae</taxon>
        <taxon>asterids</taxon>
        <taxon>lamiids</taxon>
        <taxon>Lamiales</taxon>
        <taxon>Plantaginaceae</taxon>
        <taxon>Cheloneae</taxon>
        <taxon>Penstemon</taxon>
    </lineage>
</organism>
<keyword evidence="8" id="KW-1185">Reference proteome</keyword>
<dbReference type="SUPFAM" id="SSF101941">
    <property type="entry name" value="NAC domain"/>
    <property type="match status" value="1"/>
</dbReference>
<dbReference type="PANTHER" id="PTHR31744:SF210">
    <property type="entry name" value="NAC DOMAIN-CONTAINING PROTEIN 86-LIKE"/>
    <property type="match status" value="1"/>
</dbReference>
<feature type="compositionally biased region" description="Polar residues" evidence="5">
    <location>
        <begin position="325"/>
        <end position="336"/>
    </location>
</feature>
<keyword evidence="2" id="KW-0238">DNA-binding</keyword>
<dbReference type="EMBL" id="JAYDYQ010002686">
    <property type="protein sequence ID" value="KAK4480376.1"/>
    <property type="molecule type" value="Genomic_DNA"/>
</dbReference>
<reference evidence="7 8" key="1">
    <citation type="journal article" date="2023" name="bioRxiv">
        <title>Genome report: Whole genome sequence and annotation of Penstemon davidsonii.</title>
        <authorList>
            <person name="Ostevik K.L."/>
            <person name="Alabady M."/>
            <person name="Zhang M."/>
            <person name="Rausher M.D."/>
        </authorList>
    </citation>
    <scope>NUCLEOTIDE SEQUENCE [LARGE SCALE GENOMIC DNA]</scope>
    <source>
        <strain evidence="7">DNT005</strain>
        <tissue evidence="7">Whole leaf</tissue>
    </source>
</reference>
<feature type="domain" description="NAC" evidence="6">
    <location>
        <begin position="33"/>
        <end position="183"/>
    </location>
</feature>
<feature type="region of interest" description="Disordered" evidence="5">
    <location>
        <begin position="288"/>
        <end position="336"/>
    </location>
</feature>
<dbReference type="Proteomes" id="UP001291926">
    <property type="component" value="Unassembled WGS sequence"/>
</dbReference>
<gene>
    <name evidence="7" type="ORF">RD792_013448</name>
</gene>
<name>A0ABR0CTI3_9LAMI</name>
<evidence type="ECO:0000313" key="7">
    <source>
        <dbReference type="EMBL" id="KAK4480376.1"/>
    </source>
</evidence>
<keyword evidence="3" id="KW-0804">Transcription</keyword>
<comment type="caution">
    <text evidence="7">The sequence shown here is derived from an EMBL/GenBank/DDBJ whole genome shotgun (WGS) entry which is preliminary data.</text>
</comment>
<evidence type="ECO:0000256" key="3">
    <source>
        <dbReference type="ARBA" id="ARBA00023163"/>
    </source>
</evidence>
<dbReference type="PANTHER" id="PTHR31744">
    <property type="entry name" value="PROTEIN CUP-SHAPED COTYLEDON 2-RELATED"/>
    <property type="match status" value="1"/>
</dbReference>
<feature type="compositionally biased region" description="Low complexity" evidence="5">
    <location>
        <begin position="311"/>
        <end position="324"/>
    </location>
</feature>
<evidence type="ECO:0000256" key="2">
    <source>
        <dbReference type="ARBA" id="ARBA00023125"/>
    </source>
</evidence>
<evidence type="ECO:0000256" key="5">
    <source>
        <dbReference type="SAM" id="MobiDB-lite"/>
    </source>
</evidence>
<dbReference type="InterPro" id="IPR003441">
    <property type="entry name" value="NAC-dom"/>
</dbReference>
<dbReference type="Gene3D" id="2.170.150.80">
    <property type="entry name" value="NAC domain"/>
    <property type="match status" value="1"/>
</dbReference>
<protein>
    <recommendedName>
        <fullName evidence="6">NAC domain-containing protein</fullName>
    </recommendedName>
</protein>
<dbReference type="PROSITE" id="PS51005">
    <property type="entry name" value="NAC"/>
    <property type="match status" value="1"/>
</dbReference>
<feature type="non-terminal residue" evidence="7">
    <location>
        <position position="412"/>
    </location>
</feature>
<keyword evidence="1" id="KW-0805">Transcription regulation</keyword>
<accession>A0ABR0CTI3</accession>
<evidence type="ECO:0000313" key="8">
    <source>
        <dbReference type="Proteomes" id="UP001291926"/>
    </source>
</evidence>
<dbReference type="Pfam" id="PF02365">
    <property type="entry name" value="NAM"/>
    <property type="match status" value="1"/>
</dbReference>
<proteinExistence type="predicted"/>
<evidence type="ECO:0000259" key="6">
    <source>
        <dbReference type="PROSITE" id="PS51005"/>
    </source>
</evidence>